<dbReference type="KEGG" id="lso:CKC_01710"/>
<name>E4UCK3_LIBSC</name>
<reference evidence="2" key="1">
    <citation type="submission" date="2010-11" db="EMBL/GenBank/DDBJ databases">
        <title>Complete genome sequence of Candidatus Liberibacter solanacearum CLso-ZC1.</title>
        <authorList>
            <person name="Lin H."/>
            <person name="Doddapaneni H.V."/>
            <person name="Lou B."/>
            <person name="Civerolo E.L."/>
            <person name="Chen C."/>
            <person name="Duan Y."/>
            <person name="Zhou L."/>
            <person name="Glynn J."/>
        </authorList>
    </citation>
    <scope>NUCLEOTIDE SEQUENCE [LARGE SCALE GENOMIC DNA]</scope>
    <source>
        <strain evidence="2">CLso-ZC1</strain>
    </source>
</reference>
<reference evidence="1 2" key="3">
    <citation type="journal article" date="2011" name="PLoS ONE">
        <title>The Complete Genome Sequence of 'Candidatus Liberibacter solanacearum', the Bacterium Associated with Potato Zebra Chip Disease.</title>
        <authorList>
            <person name="Lin H."/>
            <person name="Lou B."/>
            <person name="Glynn J.M."/>
            <person name="Doddapaneni H."/>
            <person name="Civerolo E.L."/>
            <person name="Chen C."/>
            <person name="Duan Y."/>
            <person name="Zhou L."/>
            <person name="Vahling C.M."/>
        </authorList>
    </citation>
    <scope>NUCLEOTIDE SEQUENCE [LARGE SCALE GENOMIC DNA]</scope>
    <source>
        <strain evidence="1 2">CLso-ZC1</strain>
    </source>
</reference>
<dbReference type="STRING" id="658172.CKC_01710"/>
<reference key="2">
    <citation type="submission" date="2010-11" db="EMBL/GenBank/DDBJ databases">
        <authorList>
            <person name="Lin H."/>
            <person name="Doddapaneni H.V."/>
            <person name="Lou B."/>
            <person name="Civerolo E.L."/>
            <person name="Chen C."/>
            <person name="Duan Y."/>
            <person name="Zhou L."/>
            <person name="Glynn J."/>
        </authorList>
    </citation>
    <scope>NUCLEOTIDE SEQUENCE</scope>
    <source>
        <strain>CLso-ZC1</strain>
    </source>
</reference>
<sequence length="41" mass="4854">MKASLNQFNAKINFFLHRSIFEIAGTSLYLNCNEAYRDILW</sequence>
<gene>
    <name evidence="1" type="ordered locus">CKC_01710</name>
</gene>
<accession>E4UCK3</accession>
<proteinExistence type="predicted"/>
<protein>
    <submittedName>
        <fullName evidence="1">Uncharacterized protein</fullName>
    </submittedName>
</protein>
<dbReference type="Proteomes" id="UP000007038">
    <property type="component" value="Chromosome"/>
</dbReference>
<dbReference type="HOGENOM" id="CLU_3272281_0_0_5"/>
<evidence type="ECO:0000313" key="2">
    <source>
        <dbReference type="Proteomes" id="UP000007038"/>
    </source>
</evidence>
<dbReference type="EMBL" id="CP002371">
    <property type="protein sequence ID" value="ADR52093.1"/>
    <property type="molecule type" value="Genomic_DNA"/>
</dbReference>
<evidence type="ECO:0000313" key="1">
    <source>
        <dbReference type="EMBL" id="ADR52093.1"/>
    </source>
</evidence>
<dbReference type="AlphaFoldDB" id="E4UCK3"/>
<organism evidence="1 2">
    <name type="scientific">Liberibacter solanacearum (strain CLso-ZC1)</name>
    <dbReference type="NCBI Taxonomy" id="658172"/>
    <lineage>
        <taxon>Bacteria</taxon>
        <taxon>Pseudomonadati</taxon>
        <taxon>Pseudomonadota</taxon>
        <taxon>Alphaproteobacteria</taxon>
        <taxon>Hyphomicrobiales</taxon>
        <taxon>Rhizobiaceae</taxon>
        <taxon>Liberibacter</taxon>
    </lineage>
</organism>